<dbReference type="EMBL" id="MLIS01000001">
    <property type="protein sequence ID" value="OHU80557.1"/>
    <property type="molecule type" value="Genomic_DNA"/>
</dbReference>
<dbReference type="Proteomes" id="UP000179441">
    <property type="component" value="Unassembled WGS sequence"/>
</dbReference>
<dbReference type="GO" id="GO:0018836">
    <property type="term" value="F:alkylmercury lyase activity"/>
    <property type="evidence" value="ECO:0007669"/>
    <property type="project" value="InterPro"/>
</dbReference>
<dbReference type="InterPro" id="IPR004927">
    <property type="entry name" value="MerB"/>
</dbReference>
<protein>
    <recommendedName>
        <fullName evidence="3">Alkylmercury lyase</fullName>
    </recommendedName>
</protein>
<evidence type="ECO:0008006" key="3">
    <source>
        <dbReference type="Google" id="ProtNLM"/>
    </source>
</evidence>
<keyword evidence="2" id="KW-1185">Reference proteome</keyword>
<proteinExistence type="predicted"/>
<reference evidence="1 2" key="1">
    <citation type="submission" date="2016-10" db="EMBL/GenBank/DDBJ databases">
        <title>Evaluation of Human, Veterinary and Environmental Mycobacterium chelonae Isolates by Core Genome Phylogenomic Analysis, Targeted Gene Comparison, and Anti-microbial Susceptibility Patterns: A Tale of Mistaken Identities.</title>
        <authorList>
            <person name="Fogelson S.B."/>
            <person name="Camus A.C."/>
            <person name="Lorenz W."/>
            <person name="Vasireddy R."/>
            <person name="Vasireddy S."/>
            <person name="Smith T."/>
            <person name="Brown-Elliott B.A."/>
            <person name="Wallace R.J.Jr."/>
            <person name="Hasan N.A."/>
            <person name="Reischl U."/>
            <person name="Sanchez S."/>
        </authorList>
    </citation>
    <scope>NUCLEOTIDE SEQUENCE [LARGE SCALE GENOMIC DNA]</scope>
    <source>
        <strain evidence="1 2">15518</strain>
    </source>
</reference>
<gene>
    <name evidence="1" type="ORF">BKG84_07150</name>
</gene>
<evidence type="ECO:0000313" key="2">
    <source>
        <dbReference type="Proteomes" id="UP000179441"/>
    </source>
</evidence>
<comment type="caution">
    <text evidence="1">The sequence shown here is derived from an EMBL/GenBank/DDBJ whole genome shotgun (WGS) entry which is preliminary data.</text>
</comment>
<organism evidence="1 2">
    <name type="scientific">Mycobacteroides chelonae</name>
    <name type="common">Mycobacterium chelonae</name>
    <dbReference type="NCBI Taxonomy" id="1774"/>
    <lineage>
        <taxon>Bacteria</taxon>
        <taxon>Bacillati</taxon>
        <taxon>Actinomycetota</taxon>
        <taxon>Actinomycetes</taxon>
        <taxon>Mycobacteriales</taxon>
        <taxon>Mycobacteriaceae</taxon>
        <taxon>Mycobacteroides</taxon>
    </lineage>
</organism>
<sequence>MATLPDSARAIRKRIMDQVRSDGSVPTMADLRDEFGLSGAELAADLRRLEGAICLAVQDDEHADSRLFQDEPLPKPQPPLGEIVYARPFAAFENHYRIAVNGVEQWFAECAVEACAISGQFPGQEVVVTSVCRQTKQPVRLTGRDGVLIDFEPETLRVHLGYPLREAPRRVVSWCDYNSFFASEEAAGQWRAAHPEIRGITRSPLEMANFINESVAVGRHDYDYQPVFPVLTLLRNRARYGFTRPTKLGLSTIDPFWLPTPRMVLDWKRRGLGNFLRFRLR</sequence>
<evidence type="ECO:0000313" key="1">
    <source>
        <dbReference type="EMBL" id="OHU80557.1"/>
    </source>
</evidence>
<dbReference type="Gene3D" id="3.30.450.410">
    <property type="match status" value="1"/>
</dbReference>
<accession>A0A1S1MCK4</accession>
<dbReference type="InterPro" id="IPR053717">
    <property type="entry name" value="MerB_lyase_sf"/>
</dbReference>
<name>A0A1S1MCK4_MYCCH</name>
<dbReference type="Pfam" id="PF03243">
    <property type="entry name" value="MerB"/>
    <property type="match status" value="1"/>
</dbReference>
<dbReference type="RefSeq" id="WP_070952335.1">
    <property type="nucleotide sequence ID" value="NZ_CP050145.1"/>
</dbReference>
<dbReference type="AlphaFoldDB" id="A0A1S1MCK4"/>
<dbReference type="SUPFAM" id="SSF160387">
    <property type="entry name" value="NosL/MerB-like"/>
    <property type="match status" value="1"/>
</dbReference>